<dbReference type="AlphaFoldDB" id="A0A518APX5"/>
<dbReference type="RefSeq" id="WP_145247490.1">
    <property type="nucleotide sequence ID" value="NZ_CP036278.1"/>
</dbReference>
<reference evidence="2 3" key="1">
    <citation type="submission" date="2019-02" db="EMBL/GenBank/DDBJ databases">
        <title>Deep-cultivation of Planctomycetes and their phenomic and genomic characterization uncovers novel biology.</title>
        <authorList>
            <person name="Wiegand S."/>
            <person name="Jogler M."/>
            <person name="Boedeker C."/>
            <person name="Pinto D."/>
            <person name="Vollmers J."/>
            <person name="Rivas-Marin E."/>
            <person name="Kohn T."/>
            <person name="Peeters S.H."/>
            <person name="Heuer A."/>
            <person name="Rast P."/>
            <person name="Oberbeckmann S."/>
            <person name="Bunk B."/>
            <person name="Jeske O."/>
            <person name="Meyerdierks A."/>
            <person name="Storesund J.E."/>
            <person name="Kallscheuer N."/>
            <person name="Luecker S."/>
            <person name="Lage O.M."/>
            <person name="Pohl T."/>
            <person name="Merkel B.J."/>
            <person name="Hornburger P."/>
            <person name="Mueller R.-W."/>
            <person name="Bruemmer F."/>
            <person name="Labrenz M."/>
            <person name="Spormann A.M."/>
            <person name="Op den Camp H."/>
            <person name="Overmann J."/>
            <person name="Amann R."/>
            <person name="Jetten M.S.M."/>
            <person name="Mascher T."/>
            <person name="Medema M.H."/>
            <person name="Devos D.P."/>
            <person name="Kaster A.-K."/>
            <person name="Ovreas L."/>
            <person name="Rohde M."/>
            <person name="Galperin M.Y."/>
            <person name="Jogler C."/>
        </authorList>
    </citation>
    <scope>NUCLEOTIDE SEQUENCE [LARGE SCALE GENOMIC DNA]</scope>
    <source>
        <strain evidence="2 3">Pan181</strain>
    </source>
</reference>
<dbReference type="GO" id="GO:0005886">
    <property type="term" value="C:plasma membrane"/>
    <property type="evidence" value="ECO:0007669"/>
    <property type="project" value="TreeGrafter"/>
</dbReference>
<evidence type="ECO:0000313" key="3">
    <source>
        <dbReference type="Proteomes" id="UP000315750"/>
    </source>
</evidence>
<feature type="transmembrane region" description="Helical" evidence="1">
    <location>
        <begin position="152"/>
        <end position="178"/>
    </location>
</feature>
<feature type="transmembrane region" description="Helical" evidence="1">
    <location>
        <begin position="97"/>
        <end position="120"/>
    </location>
</feature>
<dbReference type="OrthoDB" id="9815400at2"/>
<evidence type="ECO:0000256" key="1">
    <source>
        <dbReference type="SAM" id="Phobius"/>
    </source>
</evidence>
<keyword evidence="1" id="KW-1133">Transmembrane helix</keyword>
<dbReference type="PANTHER" id="PTHR34989:SF1">
    <property type="entry name" value="PROTEIN HDED"/>
    <property type="match status" value="1"/>
</dbReference>
<gene>
    <name evidence="2" type="ORF">Pan181_29860</name>
</gene>
<dbReference type="Pfam" id="PF03729">
    <property type="entry name" value="DUF308"/>
    <property type="match status" value="1"/>
</dbReference>
<name>A0A518APX5_9BACT</name>
<keyword evidence="1" id="KW-0812">Transmembrane</keyword>
<dbReference type="Proteomes" id="UP000315750">
    <property type="component" value="Chromosome"/>
</dbReference>
<proteinExistence type="predicted"/>
<sequence>MNQELLNEAKALRDSWLWLLILGVVLVLGGVAAIATPLLATVGVVSLLGILMIVAGVAQIVSAFHCRGWEGVLLHLLVGILYSVTGFFVLENPGKGAAGLTLLMAAFFLAAGIIRIVVALKERFPGWGWTLLNGAVTVLLGLIIWRQFPESALWVIGLLVGIDLMMSGWAWIMFALVFRKLPVDDDTPTLPSA</sequence>
<dbReference type="KEGG" id="amuc:Pan181_29860"/>
<dbReference type="InterPro" id="IPR052712">
    <property type="entry name" value="Acid_resist_chaperone_HdeD"/>
</dbReference>
<keyword evidence="3" id="KW-1185">Reference proteome</keyword>
<feature type="transmembrane region" description="Helical" evidence="1">
    <location>
        <begin position="71"/>
        <end position="90"/>
    </location>
</feature>
<feature type="transmembrane region" description="Helical" evidence="1">
    <location>
        <begin position="126"/>
        <end position="145"/>
    </location>
</feature>
<accession>A0A518APX5</accession>
<dbReference type="InterPro" id="IPR005325">
    <property type="entry name" value="DUF308_memb"/>
</dbReference>
<dbReference type="PANTHER" id="PTHR34989">
    <property type="entry name" value="PROTEIN HDED"/>
    <property type="match status" value="1"/>
</dbReference>
<protein>
    <submittedName>
        <fullName evidence="2">Acid-resistance membrane protein</fullName>
    </submittedName>
</protein>
<evidence type="ECO:0000313" key="2">
    <source>
        <dbReference type="EMBL" id="QDU56774.1"/>
    </source>
</evidence>
<keyword evidence="1" id="KW-0472">Membrane</keyword>
<feature type="transmembrane region" description="Helical" evidence="1">
    <location>
        <begin position="42"/>
        <end position="65"/>
    </location>
</feature>
<feature type="transmembrane region" description="Helical" evidence="1">
    <location>
        <begin position="15"/>
        <end position="35"/>
    </location>
</feature>
<dbReference type="EMBL" id="CP036278">
    <property type="protein sequence ID" value="QDU56774.1"/>
    <property type="molecule type" value="Genomic_DNA"/>
</dbReference>
<organism evidence="2 3">
    <name type="scientific">Aeoliella mucimassa</name>
    <dbReference type="NCBI Taxonomy" id="2527972"/>
    <lineage>
        <taxon>Bacteria</taxon>
        <taxon>Pseudomonadati</taxon>
        <taxon>Planctomycetota</taxon>
        <taxon>Planctomycetia</taxon>
        <taxon>Pirellulales</taxon>
        <taxon>Lacipirellulaceae</taxon>
        <taxon>Aeoliella</taxon>
    </lineage>
</organism>